<dbReference type="RefSeq" id="XP_020079214.1">
    <property type="nucleotide sequence ID" value="XM_020218142.1"/>
</dbReference>
<accession>A0A1E4RSC8</accession>
<evidence type="ECO:0000259" key="2">
    <source>
        <dbReference type="Pfam" id="PF05603"/>
    </source>
</evidence>
<dbReference type="Pfam" id="PF21057">
    <property type="entry name" value="Hikeshi-like_C"/>
    <property type="match status" value="1"/>
</dbReference>
<dbReference type="GO" id="GO:0005634">
    <property type="term" value="C:nucleus"/>
    <property type="evidence" value="ECO:0007669"/>
    <property type="project" value="TreeGrafter"/>
</dbReference>
<protein>
    <submittedName>
        <fullName evidence="4">DUF775-domain-containing protein</fullName>
    </submittedName>
</protein>
<proteinExistence type="inferred from homology"/>
<dbReference type="GO" id="GO:0005829">
    <property type="term" value="C:cytosol"/>
    <property type="evidence" value="ECO:0007669"/>
    <property type="project" value="TreeGrafter"/>
</dbReference>
<feature type="domain" description="Hikeshi-like C-terminal" evidence="3">
    <location>
        <begin position="152"/>
        <end position="203"/>
    </location>
</feature>
<dbReference type="GO" id="GO:0061608">
    <property type="term" value="F:nuclear import signal receptor activity"/>
    <property type="evidence" value="ECO:0007669"/>
    <property type="project" value="TreeGrafter"/>
</dbReference>
<dbReference type="InterPro" id="IPR008493">
    <property type="entry name" value="Hikeshi-like_N"/>
</dbReference>
<dbReference type="GO" id="GO:0006020">
    <property type="term" value="P:inositol metabolic process"/>
    <property type="evidence" value="ECO:0007669"/>
    <property type="project" value="EnsemblFungi"/>
</dbReference>
<feature type="domain" description="Hikeshi-like N-terminal" evidence="2">
    <location>
        <begin position="5"/>
        <end position="130"/>
    </location>
</feature>
<dbReference type="PANTHER" id="PTHR12925:SF0">
    <property type="entry name" value="PROTEIN HIKESHI"/>
    <property type="match status" value="1"/>
</dbReference>
<organism evidence="4 5">
    <name type="scientific">Hyphopichia burtonii NRRL Y-1933</name>
    <dbReference type="NCBI Taxonomy" id="984485"/>
    <lineage>
        <taxon>Eukaryota</taxon>
        <taxon>Fungi</taxon>
        <taxon>Dikarya</taxon>
        <taxon>Ascomycota</taxon>
        <taxon>Saccharomycotina</taxon>
        <taxon>Pichiomycetes</taxon>
        <taxon>Debaryomycetaceae</taxon>
        <taxon>Hyphopichia</taxon>
    </lineage>
</organism>
<evidence type="ECO:0000256" key="1">
    <source>
        <dbReference type="ARBA" id="ARBA00006623"/>
    </source>
</evidence>
<dbReference type="STRING" id="984485.A0A1E4RSC8"/>
<comment type="similarity">
    <text evidence="1">Belongs to the OPI10 family.</text>
</comment>
<dbReference type="Pfam" id="PF05603">
    <property type="entry name" value="Hikeshi-like_N"/>
    <property type="match status" value="1"/>
</dbReference>
<evidence type="ECO:0000259" key="3">
    <source>
        <dbReference type="Pfam" id="PF21057"/>
    </source>
</evidence>
<gene>
    <name evidence="4" type="ORF">HYPBUDRAFT_101762</name>
</gene>
<evidence type="ECO:0000313" key="5">
    <source>
        <dbReference type="Proteomes" id="UP000095085"/>
    </source>
</evidence>
<name>A0A1E4RSC8_9ASCO</name>
<sequence>MFGAVCSGRPIQLANQVETTKYVIAIPNSSNVNYVTVFLLPQTEFTDSNFTALVYFQLPNSTEFKLLGGLNPLKPSAIYKINNNDNSKQNATQLDDIDMNDSANAASTINIGISIEPTPQAEALLAEAKSNVSALTPVPVKSTSGNTKNPQDTAFLANQIVTHAYNYLSGFVDATGKVPMKAFDTWWEKFKNRLVSNPNFLDELKN</sequence>
<dbReference type="GO" id="GO:0006606">
    <property type="term" value="P:protein import into nucleus"/>
    <property type="evidence" value="ECO:0007669"/>
    <property type="project" value="TreeGrafter"/>
</dbReference>
<evidence type="ECO:0000313" key="4">
    <source>
        <dbReference type="EMBL" id="ODV70147.1"/>
    </source>
</evidence>
<dbReference type="InterPro" id="IPR031318">
    <property type="entry name" value="OPI10"/>
</dbReference>
<dbReference type="AlphaFoldDB" id="A0A1E4RSC8"/>
<dbReference type="EMBL" id="KV454538">
    <property type="protein sequence ID" value="ODV70147.1"/>
    <property type="molecule type" value="Genomic_DNA"/>
</dbReference>
<dbReference type="InterPro" id="IPR048364">
    <property type="entry name" value="Hikeshi-like_C"/>
</dbReference>
<dbReference type="PANTHER" id="PTHR12925">
    <property type="entry name" value="HIKESHI FAMILY MEMBER"/>
    <property type="match status" value="1"/>
</dbReference>
<dbReference type="GeneID" id="30992692"/>
<reference evidence="5" key="1">
    <citation type="submission" date="2016-05" db="EMBL/GenBank/DDBJ databases">
        <title>Comparative genomics of biotechnologically important yeasts.</title>
        <authorList>
            <consortium name="DOE Joint Genome Institute"/>
            <person name="Riley R."/>
            <person name="Haridas S."/>
            <person name="Wolfe K.H."/>
            <person name="Lopes M.R."/>
            <person name="Hittinger C.T."/>
            <person name="Goker M."/>
            <person name="Salamov A."/>
            <person name="Wisecaver J."/>
            <person name="Long T.M."/>
            <person name="Aerts A.L."/>
            <person name="Barry K."/>
            <person name="Choi C."/>
            <person name="Clum A."/>
            <person name="Coughlan A.Y."/>
            <person name="Deshpande S."/>
            <person name="Douglass A.P."/>
            <person name="Hanson S.J."/>
            <person name="Klenk H.-P."/>
            <person name="Labutti K."/>
            <person name="Lapidus A."/>
            <person name="Lindquist E."/>
            <person name="Lipzen A."/>
            <person name="Meier-Kolthoff J.P."/>
            <person name="Ohm R.A."/>
            <person name="Otillar R.P."/>
            <person name="Pangilinan J."/>
            <person name="Peng Y."/>
            <person name="Rokas A."/>
            <person name="Rosa C.A."/>
            <person name="Scheuner C."/>
            <person name="Sibirny A.A."/>
            <person name="Slot J.C."/>
            <person name="Stielow J.B."/>
            <person name="Sun H."/>
            <person name="Kurtzman C.P."/>
            <person name="Blackwell M."/>
            <person name="Grigoriev I.V."/>
            <person name="Jeffries T.W."/>
        </authorList>
    </citation>
    <scope>NUCLEOTIDE SEQUENCE [LARGE SCALE GENOMIC DNA]</scope>
    <source>
        <strain evidence="5">NRRL Y-1933</strain>
    </source>
</reference>
<dbReference type="OrthoDB" id="10248398at2759"/>
<dbReference type="Proteomes" id="UP000095085">
    <property type="component" value="Unassembled WGS sequence"/>
</dbReference>
<keyword evidence="5" id="KW-1185">Reference proteome</keyword>